<proteinExistence type="predicted"/>
<reference evidence="2" key="1">
    <citation type="submission" date="2022-11" db="UniProtKB">
        <authorList>
            <consortium name="WormBaseParasite"/>
        </authorList>
    </citation>
    <scope>IDENTIFICATION</scope>
</reference>
<organism evidence="1 2">
    <name type="scientific">Panagrolaimus sp. PS1159</name>
    <dbReference type="NCBI Taxonomy" id="55785"/>
    <lineage>
        <taxon>Eukaryota</taxon>
        <taxon>Metazoa</taxon>
        <taxon>Ecdysozoa</taxon>
        <taxon>Nematoda</taxon>
        <taxon>Chromadorea</taxon>
        <taxon>Rhabditida</taxon>
        <taxon>Tylenchina</taxon>
        <taxon>Panagrolaimomorpha</taxon>
        <taxon>Panagrolaimoidea</taxon>
        <taxon>Panagrolaimidae</taxon>
        <taxon>Panagrolaimus</taxon>
    </lineage>
</organism>
<evidence type="ECO:0000313" key="2">
    <source>
        <dbReference type="WBParaSite" id="PS1159_v2.g21751.t1"/>
    </source>
</evidence>
<name>A0AC35FX99_9BILA</name>
<protein>
    <submittedName>
        <fullName evidence="2">C-type lectin domain-containing protein</fullName>
    </submittedName>
</protein>
<sequence>MWIENGQWISSDCNEEKFFICSFCHIPTTPLCVKTTTPCNCNKSSTSKPLVPTTLKLVPTKPPTPKVTAFPTAKTTKPKPPPSPPKTTVLSLLMTTKLPSEQLKNTGTKKRSIDCAVRSIVGDDPVEQATETIYILRNIYPWICGPNNENLDHLQKQYNVKINISLANSDKIVINEKCCCYFMLQVQHCYIRSILDEIFRQTDVIVEVPQENENNFHGLILHGDDSKFAAAFSLVNQKISLQDQVNTASEALEKEIEKLSNDHRSEIVRRKLNHDAIEKHDTLVPKLKNENGVQIDVPGKSTTSNLKMSTNAIASDQPLQVYNGENVQTKHDAKKCHDLQTEFNNTVKPYSKKFEFVTLKKENNRVNEIIMNLETCVQNDTTQLQNDEKFGNKNDSNSTKFGIPSFNFLFDGRFGIEIYENGTTKMLNDWTPLYLSMAEKSIKIGETAKTHFRDFPNFVIYDILKIIGKPINEIKIDPKWGFEIIENSGILFFQIQTQNGIRMIPEEMVLAAFFKTMKSRTETYLNENIKEIYLSTNFKVSESQKNIFKKAALKVNLEIKTFDFIDYQ</sequence>
<dbReference type="WBParaSite" id="PS1159_v2.g21751.t1">
    <property type="protein sequence ID" value="PS1159_v2.g21751.t1"/>
    <property type="gene ID" value="PS1159_v2.g21751"/>
</dbReference>
<accession>A0AC35FX99</accession>
<dbReference type="Proteomes" id="UP000887580">
    <property type="component" value="Unplaced"/>
</dbReference>
<evidence type="ECO:0000313" key="1">
    <source>
        <dbReference type="Proteomes" id="UP000887580"/>
    </source>
</evidence>